<name>A0ABT7T987_9MICO</name>
<dbReference type="InterPro" id="IPR051533">
    <property type="entry name" value="WaaL-like"/>
</dbReference>
<accession>A0ABT7T987</accession>
<protein>
    <submittedName>
        <fullName evidence="7">O-antigen ligase family protein</fullName>
    </submittedName>
</protein>
<comment type="subcellular location">
    <subcellularLocation>
        <location evidence="1">Membrane</location>
        <topology evidence="1">Multi-pass membrane protein</topology>
    </subcellularLocation>
</comment>
<dbReference type="InterPro" id="IPR007016">
    <property type="entry name" value="O-antigen_ligase-rel_domated"/>
</dbReference>
<keyword evidence="4 5" id="KW-0472">Membrane</keyword>
<dbReference type="GO" id="GO:0016874">
    <property type="term" value="F:ligase activity"/>
    <property type="evidence" value="ECO:0007669"/>
    <property type="project" value="UniProtKB-KW"/>
</dbReference>
<keyword evidence="2 5" id="KW-0812">Transmembrane</keyword>
<dbReference type="EMBL" id="JAUCML010000009">
    <property type="protein sequence ID" value="MDM7886148.1"/>
    <property type="molecule type" value="Genomic_DNA"/>
</dbReference>
<dbReference type="PANTHER" id="PTHR37422:SF13">
    <property type="entry name" value="LIPOPOLYSACCHARIDE BIOSYNTHESIS PROTEIN PA4999-RELATED"/>
    <property type="match status" value="1"/>
</dbReference>
<evidence type="ECO:0000313" key="7">
    <source>
        <dbReference type="EMBL" id="MDM7886148.1"/>
    </source>
</evidence>
<evidence type="ECO:0000259" key="6">
    <source>
        <dbReference type="Pfam" id="PF04932"/>
    </source>
</evidence>
<feature type="transmembrane region" description="Helical" evidence="5">
    <location>
        <begin position="335"/>
        <end position="360"/>
    </location>
</feature>
<proteinExistence type="predicted"/>
<evidence type="ECO:0000256" key="2">
    <source>
        <dbReference type="ARBA" id="ARBA00022692"/>
    </source>
</evidence>
<gene>
    <name evidence="7" type="ORF">QUG92_13625</name>
</gene>
<evidence type="ECO:0000256" key="4">
    <source>
        <dbReference type="ARBA" id="ARBA00023136"/>
    </source>
</evidence>
<dbReference type="PANTHER" id="PTHR37422">
    <property type="entry name" value="TEICHURONIC ACID BIOSYNTHESIS PROTEIN TUAE"/>
    <property type="match status" value="1"/>
</dbReference>
<feature type="transmembrane region" description="Helical" evidence="5">
    <location>
        <begin position="258"/>
        <end position="276"/>
    </location>
</feature>
<feature type="transmembrane region" description="Helical" evidence="5">
    <location>
        <begin position="367"/>
        <end position="386"/>
    </location>
</feature>
<feature type="transmembrane region" description="Helical" evidence="5">
    <location>
        <begin position="182"/>
        <end position="200"/>
    </location>
</feature>
<dbReference type="RefSeq" id="WP_289459426.1">
    <property type="nucleotide sequence ID" value="NZ_JAUCML010000009.1"/>
</dbReference>
<keyword evidence="3 5" id="KW-1133">Transmembrane helix</keyword>
<comment type="caution">
    <text evidence="7">The sequence shown here is derived from an EMBL/GenBank/DDBJ whole genome shotgun (WGS) entry which is preliminary data.</text>
</comment>
<reference evidence="7 8" key="1">
    <citation type="submission" date="2023-06" db="EMBL/GenBank/DDBJ databases">
        <authorList>
            <person name="Feng G."/>
            <person name="Li J."/>
            <person name="Zhu H."/>
        </authorList>
    </citation>
    <scope>NUCLEOTIDE SEQUENCE [LARGE SCALE GENOMIC DNA]</scope>
    <source>
        <strain evidence="7 8">RHCKG23</strain>
    </source>
</reference>
<keyword evidence="8" id="KW-1185">Reference proteome</keyword>
<evidence type="ECO:0000256" key="1">
    <source>
        <dbReference type="ARBA" id="ARBA00004141"/>
    </source>
</evidence>
<dbReference type="Proteomes" id="UP001237823">
    <property type="component" value="Unassembled WGS sequence"/>
</dbReference>
<evidence type="ECO:0000313" key="8">
    <source>
        <dbReference type="Proteomes" id="UP001237823"/>
    </source>
</evidence>
<feature type="transmembrane region" description="Helical" evidence="5">
    <location>
        <begin position="100"/>
        <end position="116"/>
    </location>
</feature>
<evidence type="ECO:0000256" key="3">
    <source>
        <dbReference type="ARBA" id="ARBA00022989"/>
    </source>
</evidence>
<feature type="transmembrane region" description="Helical" evidence="5">
    <location>
        <begin position="74"/>
        <end position="94"/>
    </location>
</feature>
<sequence>MTAILLMTAAVLFVVLLLLVQVDLLLPIGLAVTALVPIGWTGLPEVLTVGSPGAVVVLVWAVRGGPRKSGVPKLVVVLALALLVWLTVGAITSISLVRSVGWSTSLVVLVLVPLLSRSLSEREVRRTTTTWIVLVVGLTGYGVVERLLESNPLYGTLFLTGEYPILQHWSSYRITTTLGHPLSNSLFFAIGVTLALGRYVHEGSRRSLLGAAFGLVGLLLTVSRGGLIAVAVGAAVVLSAPSTREDVGRGGHGTSRRRAVGLLTLVAGGLMILASPEFQERQQSWSGIASAQQRGEIGPVVLRAAASMHWLGSGPGTSNGLLQALGTPEIVENSYYQLLLSLGLPGLSLFVGLIATVLCLGLQRRAGATVGALAALCVAVGGFNWIEADRPSMLYLGLLAAMAISGRPTAVGSADGAGYAAEKVEPMKAKSRVIRGSEPCTNAELR</sequence>
<evidence type="ECO:0000256" key="5">
    <source>
        <dbReference type="SAM" id="Phobius"/>
    </source>
</evidence>
<dbReference type="Pfam" id="PF04932">
    <property type="entry name" value="Wzy_C"/>
    <property type="match status" value="1"/>
</dbReference>
<feature type="domain" description="O-antigen ligase-related" evidence="6">
    <location>
        <begin position="210"/>
        <end position="351"/>
    </location>
</feature>
<feature type="transmembrane region" description="Helical" evidence="5">
    <location>
        <begin position="212"/>
        <end position="238"/>
    </location>
</feature>
<feature type="transmembrane region" description="Helical" evidence="5">
    <location>
        <begin position="43"/>
        <end position="62"/>
    </location>
</feature>
<organism evidence="7 8">
    <name type="scientific">Curtobacterium citri</name>
    <dbReference type="NCBI Taxonomy" id="3055139"/>
    <lineage>
        <taxon>Bacteria</taxon>
        <taxon>Bacillati</taxon>
        <taxon>Actinomycetota</taxon>
        <taxon>Actinomycetes</taxon>
        <taxon>Micrococcales</taxon>
        <taxon>Microbacteriaceae</taxon>
        <taxon>Curtobacterium</taxon>
    </lineage>
</organism>
<keyword evidence="7" id="KW-0436">Ligase</keyword>